<organism evidence="14 15">
    <name type="scientific">Pseudonocardia aurantiaca</name>
    <dbReference type="NCBI Taxonomy" id="75290"/>
    <lineage>
        <taxon>Bacteria</taxon>
        <taxon>Bacillati</taxon>
        <taxon>Actinomycetota</taxon>
        <taxon>Actinomycetes</taxon>
        <taxon>Pseudonocardiales</taxon>
        <taxon>Pseudonocardiaceae</taxon>
        <taxon>Pseudonocardia</taxon>
    </lineage>
</organism>
<evidence type="ECO:0000256" key="11">
    <source>
        <dbReference type="ARBA" id="ARBA00023012"/>
    </source>
</evidence>
<dbReference type="Pfam" id="PF01590">
    <property type="entry name" value="GAF"/>
    <property type="match status" value="1"/>
</dbReference>
<accession>A0ABW4FXQ0</accession>
<keyword evidence="7" id="KW-0547">Nucleotide-binding</keyword>
<dbReference type="PANTHER" id="PTHR24421:SF10">
    <property type="entry name" value="NITRATE_NITRITE SENSOR PROTEIN NARQ"/>
    <property type="match status" value="1"/>
</dbReference>
<proteinExistence type="predicted"/>
<dbReference type="EC" id="2.7.13.3" evidence="3"/>
<evidence type="ECO:0000256" key="9">
    <source>
        <dbReference type="ARBA" id="ARBA00022840"/>
    </source>
</evidence>
<gene>
    <name evidence="14" type="ORF">ACFSCY_38260</name>
</gene>
<keyword evidence="4" id="KW-0597">Phosphoprotein</keyword>
<keyword evidence="15" id="KW-1185">Reference proteome</keyword>
<dbReference type="Gene3D" id="3.30.565.10">
    <property type="entry name" value="Histidine kinase-like ATPase, C-terminal domain"/>
    <property type="match status" value="1"/>
</dbReference>
<dbReference type="Pfam" id="PF00672">
    <property type="entry name" value="HAMP"/>
    <property type="match status" value="1"/>
</dbReference>
<feature type="transmembrane region" description="Helical" evidence="12">
    <location>
        <begin position="196"/>
        <end position="215"/>
    </location>
</feature>
<dbReference type="Pfam" id="PF05227">
    <property type="entry name" value="CHASE3"/>
    <property type="match status" value="1"/>
</dbReference>
<dbReference type="InterPro" id="IPR011712">
    <property type="entry name" value="Sig_transdc_His_kin_sub3_dim/P"/>
</dbReference>
<dbReference type="SMART" id="SM00065">
    <property type="entry name" value="GAF"/>
    <property type="match status" value="1"/>
</dbReference>
<dbReference type="PANTHER" id="PTHR24421">
    <property type="entry name" value="NITRATE/NITRITE SENSOR PROTEIN NARX-RELATED"/>
    <property type="match status" value="1"/>
</dbReference>
<evidence type="ECO:0000259" key="13">
    <source>
        <dbReference type="PROSITE" id="PS50885"/>
    </source>
</evidence>
<evidence type="ECO:0000256" key="10">
    <source>
        <dbReference type="ARBA" id="ARBA00022989"/>
    </source>
</evidence>
<dbReference type="InterPro" id="IPR003594">
    <property type="entry name" value="HATPase_dom"/>
</dbReference>
<dbReference type="SUPFAM" id="SSF55781">
    <property type="entry name" value="GAF domain-like"/>
    <property type="match status" value="1"/>
</dbReference>
<keyword evidence="5" id="KW-0808">Transferase</keyword>
<keyword evidence="11" id="KW-0902">Two-component regulatory system</keyword>
<comment type="caution">
    <text evidence="14">The sequence shown here is derived from an EMBL/GenBank/DDBJ whole genome shotgun (WGS) entry which is preliminary data.</text>
</comment>
<keyword evidence="10 12" id="KW-1133">Transmembrane helix</keyword>
<dbReference type="InterPro" id="IPR029016">
    <property type="entry name" value="GAF-like_dom_sf"/>
</dbReference>
<reference evidence="15" key="1">
    <citation type="journal article" date="2019" name="Int. J. Syst. Evol. Microbiol.">
        <title>The Global Catalogue of Microorganisms (GCM) 10K type strain sequencing project: providing services to taxonomists for standard genome sequencing and annotation.</title>
        <authorList>
            <consortium name="The Broad Institute Genomics Platform"/>
            <consortium name="The Broad Institute Genome Sequencing Center for Infectious Disease"/>
            <person name="Wu L."/>
            <person name="Ma J."/>
        </authorList>
    </citation>
    <scope>NUCLEOTIDE SEQUENCE [LARGE SCALE GENOMIC DNA]</scope>
    <source>
        <strain evidence="15">JCM 12165</strain>
    </source>
</reference>
<evidence type="ECO:0000313" key="15">
    <source>
        <dbReference type="Proteomes" id="UP001597145"/>
    </source>
</evidence>
<dbReference type="InterPro" id="IPR036890">
    <property type="entry name" value="HATPase_C_sf"/>
</dbReference>
<evidence type="ECO:0000256" key="12">
    <source>
        <dbReference type="SAM" id="Phobius"/>
    </source>
</evidence>
<keyword evidence="12" id="KW-0472">Membrane</keyword>
<comment type="subcellular location">
    <subcellularLocation>
        <location evidence="2">Membrane</location>
    </subcellularLocation>
</comment>
<dbReference type="RefSeq" id="WP_343981499.1">
    <property type="nucleotide sequence ID" value="NZ_BAAAJG010000014.1"/>
</dbReference>
<dbReference type="InterPro" id="IPR050482">
    <property type="entry name" value="Sensor_HK_TwoCompSys"/>
</dbReference>
<evidence type="ECO:0000313" key="14">
    <source>
        <dbReference type="EMBL" id="MFD1535266.1"/>
    </source>
</evidence>
<keyword evidence="6 12" id="KW-0812">Transmembrane</keyword>
<dbReference type="Pfam" id="PF02518">
    <property type="entry name" value="HATPase_c"/>
    <property type="match status" value="1"/>
</dbReference>
<evidence type="ECO:0000256" key="2">
    <source>
        <dbReference type="ARBA" id="ARBA00004370"/>
    </source>
</evidence>
<keyword evidence="9" id="KW-0067">ATP-binding</keyword>
<evidence type="ECO:0000256" key="6">
    <source>
        <dbReference type="ARBA" id="ARBA00022692"/>
    </source>
</evidence>
<dbReference type="Gene3D" id="3.30.450.40">
    <property type="match status" value="1"/>
</dbReference>
<dbReference type="CDD" id="cd06225">
    <property type="entry name" value="HAMP"/>
    <property type="match status" value="1"/>
</dbReference>
<sequence>MRGSLTRRMVIASALLTLLTSAAFAVLVLAIRDQRSSAELARQSQEVLVATARVERALVDIETGTRGYLLTGDDRFLQPAHAGEVAFAQASSELVNLTRIADQNAAPGRLTAIHVSGTAQAIKIKGESYIRDYFHPVIAAAGRGDPAARSVESADLGKVMFDDIRWDSNALEETEQRVAAERDDRARDIANQATTAAIAGLGGSIVLVGFFASYLSRAIVRPVRQASETAHRLASGDLSTRLPTTGVAEIGVLEKSFNTMAGSLQRSQSELADLLEEQAALRRVATVVAEGTPPELVFPAVNEEVGRLLDVDGTRLMRYEADGTATIVASWGEPTIFPSGTRIALDAYGIGSLVRSSGRPARIEDYEDAPGPISAIARESGIRSTVGAPITVEGQLWGAMSAFSKADKPLPLGLELRLADFTDLVGTAIANAQARADLTASRARMVAATDDIRRRIERDLHDGTQQWLVSVVLDVRNAQTSVPDTQPQLRKELDDIADSLVAALDDLREISRGIHPALLARGGLTPALKTLARRSPLPVEHDINLDGRLPDRVEVAAYYVVAEALTNAAKHARPTAIWIAVDVVDGRLRLTVRDDGIGGANPANGSGLIGLTDRIEALGGTITVHSPPGEGTTLQVWLPLSAPAEPT</sequence>
<dbReference type="PROSITE" id="PS50885">
    <property type="entry name" value="HAMP"/>
    <property type="match status" value="1"/>
</dbReference>
<feature type="domain" description="HAMP" evidence="13">
    <location>
        <begin position="217"/>
        <end position="269"/>
    </location>
</feature>
<evidence type="ECO:0000256" key="5">
    <source>
        <dbReference type="ARBA" id="ARBA00022679"/>
    </source>
</evidence>
<dbReference type="CDD" id="cd19410">
    <property type="entry name" value="HK9-like_sensor"/>
    <property type="match status" value="1"/>
</dbReference>
<dbReference type="CDD" id="cd16917">
    <property type="entry name" value="HATPase_UhpB-NarQ-NarX-like"/>
    <property type="match status" value="1"/>
</dbReference>
<evidence type="ECO:0000256" key="1">
    <source>
        <dbReference type="ARBA" id="ARBA00000085"/>
    </source>
</evidence>
<dbReference type="SMART" id="SM00387">
    <property type="entry name" value="HATPase_c"/>
    <property type="match status" value="1"/>
</dbReference>
<evidence type="ECO:0000256" key="3">
    <source>
        <dbReference type="ARBA" id="ARBA00012438"/>
    </source>
</evidence>
<dbReference type="InterPro" id="IPR003018">
    <property type="entry name" value="GAF"/>
</dbReference>
<dbReference type="SUPFAM" id="SSF158472">
    <property type="entry name" value="HAMP domain-like"/>
    <property type="match status" value="1"/>
</dbReference>
<dbReference type="InterPro" id="IPR007891">
    <property type="entry name" value="CHASE3"/>
</dbReference>
<dbReference type="Proteomes" id="UP001597145">
    <property type="component" value="Unassembled WGS sequence"/>
</dbReference>
<dbReference type="Gene3D" id="6.10.340.10">
    <property type="match status" value="1"/>
</dbReference>
<dbReference type="Gene3D" id="1.20.5.1930">
    <property type="match status" value="1"/>
</dbReference>
<dbReference type="Pfam" id="PF07730">
    <property type="entry name" value="HisKA_3"/>
    <property type="match status" value="1"/>
</dbReference>
<evidence type="ECO:0000256" key="8">
    <source>
        <dbReference type="ARBA" id="ARBA00022777"/>
    </source>
</evidence>
<keyword evidence="8" id="KW-0418">Kinase</keyword>
<protein>
    <recommendedName>
        <fullName evidence="3">histidine kinase</fullName>
        <ecNumber evidence="3">2.7.13.3</ecNumber>
    </recommendedName>
</protein>
<dbReference type="EMBL" id="JBHUCP010000052">
    <property type="protein sequence ID" value="MFD1535266.1"/>
    <property type="molecule type" value="Genomic_DNA"/>
</dbReference>
<dbReference type="SUPFAM" id="SSF55874">
    <property type="entry name" value="ATPase domain of HSP90 chaperone/DNA topoisomerase II/histidine kinase"/>
    <property type="match status" value="1"/>
</dbReference>
<name>A0ABW4FXQ0_9PSEU</name>
<evidence type="ECO:0000256" key="7">
    <source>
        <dbReference type="ARBA" id="ARBA00022741"/>
    </source>
</evidence>
<dbReference type="InterPro" id="IPR003660">
    <property type="entry name" value="HAMP_dom"/>
</dbReference>
<comment type="catalytic activity">
    <reaction evidence="1">
        <text>ATP + protein L-histidine = ADP + protein N-phospho-L-histidine.</text>
        <dbReference type="EC" id="2.7.13.3"/>
    </reaction>
</comment>
<evidence type="ECO:0000256" key="4">
    <source>
        <dbReference type="ARBA" id="ARBA00022553"/>
    </source>
</evidence>
<dbReference type="SMART" id="SM00304">
    <property type="entry name" value="HAMP"/>
    <property type="match status" value="1"/>
</dbReference>